<comment type="caution">
    <text evidence="2">The sequence shown here is derived from an EMBL/GenBank/DDBJ whole genome shotgun (WGS) entry which is preliminary data.</text>
</comment>
<evidence type="ECO:0000313" key="2">
    <source>
        <dbReference type="EMBL" id="KAK8382100.1"/>
    </source>
</evidence>
<name>A0AAW0T363_SCYPA</name>
<dbReference type="GO" id="GO:0046592">
    <property type="term" value="F:polyamine oxidase activity"/>
    <property type="evidence" value="ECO:0007669"/>
    <property type="project" value="TreeGrafter"/>
</dbReference>
<dbReference type="Gene3D" id="3.50.50.60">
    <property type="entry name" value="FAD/NAD(P)-binding domain"/>
    <property type="match status" value="2"/>
</dbReference>
<dbReference type="EMBL" id="JARAKH010000039">
    <property type="protein sequence ID" value="KAK8382100.1"/>
    <property type="molecule type" value="Genomic_DNA"/>
</dbReference>
<dbReference type="Proteomes" id="UP001487740">
    <property type="component" value="Unassembled WGS sequence"/>
</dbReference>
<organism evidence="2 3">
    <name type="scientific">Scylla paramamosain</name>
    <name type="common">Mud crab</name>
    <dbReference type="NCBI Taxonomy" id="85552"/>
    <lineage>
        <taxon>Eukaryota</taxon>
        <taxon>Metazoa</taxon>
        <taxon>Ecdysozoa</taxon>
        <taxon>Arthropoda</taxon>
        <taxon>Crustacea</taxon>
        <taxon>Multicrustacea</taxon>
        <taxon>Malacostraca</taxon>
        <taxon>Eumalacostraca</taxon>
        <taxon>Eucarida</taxon>
        <taxon>Decapoda</taxon>
        <taxon>Pleocyemata</taxon>
        <taxon>Brachyura</taxon>
        <taxon>Eubrachyura</taxon>
        <taxon>Portunoidea</taxon>
        <taxon>Portunidae</taxon>
        <taxon>Portuninae</taxon>
        <taxon>Scylla</taxon>
    </lineage>
</organism>
<evidence type="ECO:0000313" key="3">
    <source>
        <dbReference type="Proteomes" id="UP001487740"/>
    </source>
</evidence>
<dbReference type="InterPro" id="IPR002937">
    <property type="entry name" value="Amino_oxidase"/>
</dbReference>
<evidence type="ECO:0000259" key="1">
    <source>
        <dbReference type="Pfam" id="PF01593"/>
    </source>
</evidence>
<dbReference type="AlphaFoldDB" id="A0AAW0T363"/>
<dbReference type="PANTHER" id="PTHR10742:SF398">
    <property type="entry name" value="AMINE OXIDASE DOMAIN-CONTAINING PROTEIN-RELATED"/>
    <property type="match status" value="1"/>
</dbReference>
<feature type="domain" description="Amine oxidase" evidence="1">
    <location>
        <begin position="103"/>
        <end position="550"/>
    </location>
</feature>
<proteinExistence type="predicted"/>
<reference evidence="2 3" key="1">
    <citation type="submission" date="2023-03" db="EMBL/GenBank/DDBJ databases">
        <title>High-quality genome of Scylla paramamosain provides insights in environmental adaptation.</title>
        <authorList>
            <person name="Zhang L."/>
        </authorList>
    </citation>
    <scope>NUCLEOTIDE SEQUENCE [LARGE SCALE GENOMIC DNA]</scope>
    <source>
        <strain evidence="2">LZ_2023a</strain>
        <tissue evidence="2">Muscle</tissue>
    </source>
</reference>
<accession>A0AAW0T363</accession>
<gene>
    <name evidence="2" type="ORF">O3P69_015216</name>
</gene>
<dbReference type="PANTHER" id="PTHR10742">
    <property type="entry name" value="FLAVIN MONOAMINE OXIDASE"/>
    <property type="match status" value="1"/>
</dbReference>
<dbReference type="InterPro" id="IPR036188">
    <property type="entry name" value="FAD/NAD-bd_sf"/>
</dbReference>
<dbReference type="InterPro" id="IPR050281">
    <property type="entry name" value="Flavin_monoamine_oxidase"/>
</dbReference>
<dbReference type="Pfam" id="PF01593">
    <property type="entry name" value="Amino_oxidase"/>
    <property type="match status" value="2"/>
</dbReference>
<sequence>MLRMQNSHQCKIVISASDDSSCFPSSPRKLCCYLKEPHPLPLGLTAQTHRLDLLIITSRRCIPSVLHPPHPDTLQQQSYKGKSALAMDPPPHKVRVCVIGAGIAGLGAAQRLVEAGIQDFVLLEAADRTGGRICTIKHGDGHLEVGAHWIHGQEDNVVFQWGSENGLTSEEFTWTQTARGNTMKVRRDGKIVSEDVFDEFSKTFEKLEESSKGDFADYPGSVGRYFTEKFKAVNKWGALGDELLDWEGRFASVINGSHNWFQVSAKGLLQYKECAGNPVVNWKERGYLNLTDHLMEKVPPSCIKLSSPVKNIEWGEDVLPSGAGCKITLTSGAVIEADHVIFTPSIGVLKEVANEMFTPPLPTKKMKAIEGLDINVVNKIYIEFPQRWWSEDCEGFTFLPSAEEKHTEITEENWELSLLGFYSTYRHPTMMCGWITGTGALMMEHVPEEEVAQRCTAYLRKMLPPKYQIPDAVFCKRSTWGTYQWSRGAYSFRSLKTQTMGVWAADLAEPLLDSKKSTPLVCFAGEATHDCYYSTVHGALETGWREADRLTKYFSSVLKRDVLARMKGREKYTVVIVGAGVAGIGAARELKAQGINSVLLLEASDRIGGRILTVTGPEGVTLELGAQWIHGQTGNMLYQFAKSRNLLHHHLSVDGEGIYLMEGGKKIDEGIVKEVFEITQEADRECSKLIHRKNNTTSTPPSVGHVFRKLFFDYLGKCNSDSPETRRIKEALFSWALRWYSIDNACDSLHQMSSICWGSFIFCDGDDNMNPKNGYLSILEALLAEADADVKLNSEVECIKYASEVMASRTSFLRPDGVTFPIIIRCRDGKEYEAQHVMVTPSIGYLKKNLNIFSPPLPTRLQNAIMSRGFGTLGKIFLEYEDAWWWEGCEGIQLVWTKDIADSEHTTSAADSVDRKQQQTSDWWVKGISGFDPVFNHKAVLCGWIGGREAEHMETLSEAEIGQACTRVLRLFLGQQDIPFPKRVYKSQWATNHLFEGSYSYHDSSCNCWSGKKYESYLDTPVLATDGNGNKIPLLVLAGEAISVQQYSTVHGALQSGIEQAAHFVTAQKSLGANRKLWSKI</sequence>
<dbReference type="SUPFAM" id="SSF51905">
    <property type="entry name" value="FAD/NAD(P)-binding domain"/>
    <property type="match status" value="2"/>
</dbReference>
<protein>
    <recommendedName>
        <fullName evidence="1">Amine oxidase domain-containing protein</fullName>
    </recommendedName>
</protein>
<dbReference type="SUPFAM" id="SSF54373">
    <property type="entry name" value="FAD-linked reductases, C-terminal domain"/>
    <property type="match status" value="2"/>
</dbReference>
<feature type="domain" description="Amine oxidase" evidence="1">
    <location>
        <begin position="581"/>
        <end position="1062"/>
    </location>
</feature>
<dbReference type="Gene3D" id="3.90.660.10">
    <property type="match status" value="2"/>
</dbReference>
<keyword evidence="3" id="KW-1185">Reference proteome</keyword>